<evidence type="ECO:0000259" key="1">
    <source>
        <dbReference type="Pfam" id="PF01467"/>
    </source>
</evidence>
<reference evidence="2 3" key="1">
    <citation type="journal article" date="2014" name="Genome Biol. Evol.">
        <title>The secreted proteins of Achlya hypogyna and Thraustotheca clavata identify the ancestral oomycete secretome and reveal gene acquisitions by horizontal gene transfer.</title>
        <authorList>
            <person name="Misner I."/>
            <person name="Blouin N."/>
            <person name="Leonard G."/>
            <person name="Richards T.A."/>
            <person name="Lane C.E."/>
        </authorList>
    </citation>
    <scope>NUCLEOTIDE SEQUENCE [LARGE SCALE GENOMIC DNA]</scope>
    <source>
        <strain evidence="2 3">ATCC 48635</strain>
    </source>
</reference>
<dbReference type="InterPro" id="IPR014729">
    <property type="entry name" value="Rossmann-like_a/b/a_fold"/>
</dbReference>
<dbReference type="SUPFAM" id="SSF52374">
    <property type="entry name" value="Nucleotidylyl transferase"/>
    <property type="match status" value="1"/>
</dbReference>
<dbReference type="NCBIfam" id="NF001985">
    <property type="entry name" value="PRK00777.1"/>
    <property type="match status" value="1"/>
</dbReference>
<dbReference type="Pfam" id="PF01467">
    <property type="entry name" value="CTP_transf_like"/>
    <property type="match status" value="1"/>
</dbReference>
<organism evidence="2 3">
    <name type="scientific">Achlya hypogyna</name>
    <name type="common">Oomycete</name>
    <name type="synonym">Protoachlya hypogyna</name>
    <dbReference type="NCBI Taxonomy" id="1202772"/>
    <lineage>
        <taxon>Eukaryota</taxon>
        <taxon>Sar</taxon>
        <taxon>Stramenopiles</taxon>
        <taxon>Oomycota</taxon>
        <taxon>Saprolegniomycetes</taxon>
        <taxon>Saprolegniales</taxon>
        <taxon>Achlyaceae</taxon>
        <taxon>Achlya</taxon>
    </lineage>
</organism>
<dbReference type="NCBIfam" id="TIGR00125">
    <property type="entry name" value="cyt_tran_rel"/>
    <property type="match status" value="1"/>
</dbReference>
<comment type="caution">
    <text evidence="2">The sequence shown here is derived from an EMBL/GenBank/DDBJ whole genome shotgun (WGS) entry which is preliminary data.</text>
</comment>
<dbReference type="EMBL" id="JNBR01000154">
    <property type="protein sequence ID" value="OQR96087.1"/>
    <property type="molecule type" value="Genomic_DNA"/>
</dbReference>
<dbReference type="Gene3D" id="3.40.50.620">
    <property type="entry name" value="HUPs"/>
    <property type="match status" value="1"/>
</dbReference>
<dbReference type="PANTHER" id="PTHR10695:SF46">
    <property type="entry name" value="BIFUNCTIONAL COENZYME A SYNTHASE-RELATED"/>
    <property type="match status" value="1"/>
</dbReference>
<proteinExistence type="predicted"/>
<dbReference type="OrthoDB" id="330671at2759"/>
<keyword evidence="3" id="KW-1185">Reference proteome</keyword>
<gene>
    <name evidence="2" type="ORF">ACHHYP_17007</name>
</gene>
<accession>A0A1V9ZDR8</accession>
<feature type="domain" description="Cytidyltransferase-like" evidence="1">
    <location>
        <begin position="201"/>
        <end position="336"/>
    </location>
</feature>
<sequence>MKQKVPWVPASLGTVLCGAAAAAAVYSLVQIRSRPKKLLGETGSPQVPVGLLRLEHPGDDFVHVLRNDVLLEKTIDRVSSRLYIYVESPVDMATSARLQFLSELYNSVWDLACYVGKFDLDMRLVSSSDRSWDDMVATPELNGVFGYMGMDVSTLNAARHSDLPRVVFYPLKTFVERVVNPAAFTYLEDPSVVVEKEAVVVVGGTFDHLHNGHKKLLSLAATATSKLLVVGVTAPHMLEKKKLGYLIQTLEVRKRKVTEYLASVQPALATDVMTIDDPFGPAISSSQVSGIVVSTETIPGALKINEIRSERGLAPLKIYVCRRTECSTLSSSFIREQIARR</sequence>
<dbReference type="InterPro" id="IPR004821">
    <property type="entry name" value="Cyt_trans-like"/>
</dbReference>
<evidence type="ECO:0000313" key="2">
    <source>
        <dbReference type="EMBL" id="OQR96087.1"/>
    </source>
</evidence>
<dbReference type="AlphaFoldDB" id="A0A1V9ZDR8"/>
<evidence type="ECO:0000313" key="3">
    <source>
        <dbReference type="Proteomes" id="UP000243579"/>
    </source>
</evidence>
<dbReference type="GO" id="GO:0004140">
    <property type="term" value="F:dephospho-CoA kinase activity"/>
    <property type="evidence" value="ECO:0007669"/>
    <property type="project" value="TreeGrafter"/>
</dbReference>
<name>A0A1V9ZDR8_ACHHY</name>
<protein>
    <recommendedName>
        <fullName evidence="1">Cytidyltransferase-like domain-containing protein</fullName>
    </recommendedName>
</protein>
<dbReference type="STRING" id="1202772.A0A1V9ZDR8"/>
<dbReference type="Proteomes" id="UP000243579">
    <property type="component" value="Unassembled WGS sequence"/>
</dbReference>
<dbReference type="GO" id="GO:0015937">
    <property type="term" value="P:coenzyme A biosynthetic process"/>
    <property type="evidence" value="ECO:0007669"/>
    <property type="project" value="TreeGrafter"/>
</dbReference>
<dbReference type="PANTHER" id="PTHR10695">
    <property type="entry name" value="DEPHOSPHO-COA KINASE-RELATED"/>
    <property type="match status" value="1"/>
</dbReference>